<protein>
    <submittedName>
        <fullName evidence="2">Uncharacterized protein</fullName>
    </submittedName>
</protein>
<name>A0A4P9Y1E6_9FUNG</name>
<keyword evidence="1" id="KW-1133">Transmembrane helix</keyword>
<keyword evidence="3" id="KW-1185">Reference proteome</keyword>
<evidence type="ECO:0000256" key="1">
    <source>
        <dbReference type="SAM" id="Phobius"/>
    </source>
</evidence>
<sequence length="267" mass="30239">VIDERELEKEVIDERELEKEAMDEGELEGEVMEEEVVVEEEMIVEVVVEEELVEEELVEEELVEEELIVEEEMVMVEEAIMEKEIVDAIVALPEECHDLVEEAHSKLTSSLPSPFKPSLMSFLLPQLLLQFFLIFLFFLFLPLFYPGLATPPHHTKVPLKTIGLYILELMGMVVPQPWESTVEETLTLATSPLILRIPIRRAILERGVRLLGGPLETLLSLAPWVEFVVGPSPIVEGPLNWTIGSIVGPFAPLVTFLIAMVMEMCCY</sequence>
<evidence type="ECO:0000313" key="3">
    <source>
        <dbReference type="Proteomes" id="UP000267251"/>
    </source>
</evidence>
<feature type="transmembrane region" description="Helical" evidence="1">
    <location>
        <begin position="241"/>
        <end position="262"/>
    </location>
</feature>
<evidence type="ECO:0000313" key="2">
    <source>
        <dbReference type="EMBL" id="RKP12332.1"/>
    </source>
</evidence>
<keyword evidence="1" id="KW-0812">Transmembrane</keyword>
<gene>
    <name evidence="2" type="ORF">BJ684DRAFT_17166</name>
</gene>
<proteinExistence type="predicted"/>
<dbReference type="AlphaFoldDB" id="A0A4P9Y1E6"/>
<keyword evidence="1" id="KW-0472">Membrane</keyword>
<dbReference type="EMBL" id="KZ988375">
    <property type="protein sequence ID" value="RKP12332.1"/>
    <property type="molecule type" value="Genomic_DNA"/>
</dbReference>
<dbReference type="Proteomes" id="UP000267251">
    <property type="component" value="Unassembled WGS sequence"/>
</dbReference>
<feature type="non-terminal residue" evidence="2">
    <location>
        <position position="1"/>
    </location>
</feature>
<reference evidence="3" key="1">
    <citation type="journal article" date="2018" name="Nat. Microbiol.">
        <title>Leveraging single-cell genomics to expand the fungal tree of life.</title>
        <authorList>
            <person name="Ahrendt S.R."/>
            <person name="Quandt C.A."/>
            <person name="Ciobanu D."/>
            <person name="Clum A."/>
            <person name="Salamov A."/>
            <person name="Andreopoulos B."/>
            <person name="Cheng J.F."/>
            <person name="Woyke T."/>
            <person name="Pelin A."/>
            <person name="Henrissat B."/>
            <person name="Reynolds N.K."/>
            <person name="Benny G.L."/>
            <person name="Smith M.E."/>
            <person name="James T.Y."/>
            <person name="Grigoriev I.V."/>
        </authorList>
    </citation>
    <scope>NUCLEOTIDE SEQUENCE [LARGE SCALE GENOMIC DNA]</scope>
</reference>
<organism evidence="2 3">
    <name type="scientific">Piptocephalis cylindrospora</name>
    <dbReference type="NCBI Taxonomy" id="1907219"/>
    <lineage>
        <taxon>Eukaryota</taxon>
        <taxon>Fungi</taxon>
        <taxon>Fungi incertae sedis</taxon>
        <taxon>Zoopagomycota</taxon>
        <taxon>Zoopagomycotina</taxon>
        <taxon>Zoopagomycetes</taxon>
        <taxon>Zoopagales</taxon>
        <taxon>Piptocephalidaceae</taxon>
        <taxon>Piptocephalis</taxon>
    </lineage>
</organism>
<accession>A0A4P9Y1E6</accession>
<feature type="transmembrane region" description="Helical" evidence="1">
    <location>
        <begin position="122"/>
        <end position="145"/>
    </location>
</feature>